<protein>
    <recommendedName>
        <fullName evidence="4">Tyrosine-type recombinase/integrase</fullName>
    </recommendedName>
</protein>
<dbReference type="SUPFAM" id="SSF56349">
    <property type="entry name" value="DNA breaking-rejoining enzymes"/>
    <property type="match status" value="1"/>
</dbReference>
<keyword evidence="3" id="KW-1185">Reference proteome</keyword>
<sequence length="66" mass="7715">MKSNQRPTSYGFRHTFIDEMKKLDVSEHIVAQLVGHSNPNITYGRYGKDVQVKALLQYLEKIEYDI</sequence>
<dbReference type="GO" id="GO:0015074">
    <property type="term" value="P:DNA integration"/>
    <property type="evidence" value="ECO:0007669"/>
    <property type="project" value="InterPro"/>
</dbReference>
<organism evidence="2 3">
    <name type="scientific">Shewanella aestuarii</name>
    <dbReference type="NCBI Taxonomy" id="1028752"/>
    <lineage>
        <taxon>Bacteria</taxon>
        <taxon>Pseudomonadati</taxon>
        <taxon>Pseudomonadota</taxon>
        <taxon>Gammaproteobacteria</taxon>
        <taxon>Alteromonadales</taxon>
        <taxon>Shewanellaceae</taxon>
        <taxon>Shewanella</taxon>
    </lineage>
</organism>
<gene>
    <name evidence="2" type="ORF">HBH39_09465</name>
</gene>
<dbReference type="RefSeq" id="WP_167677686.1">
    <property type="nucleotide sequence ID" value="NZ_CP050313.1"/>
</dbReference>
<dbReference type="InterPro" id="IPR011010">
    <property type="entry name" value="DNA_brk_join_enz"/>
</dbReference>
<proteinExistence type="predicted"/>
<reference evidence="2 3" key="1">
    <citation type="submission" date="2020-03" db="EMBL/GenBank/DDBJ databases">
        <title>Complete genome sequence of Shewanella sp.</title>
        <authorList>
            <person name="Kim Y.-S."/>
            <person name="Kim S.-J."/>
            <person name="Jung H.-K."/>
            <person name="Kim K.-H."/>
        </authorList>
    </citation>
    <scope>NUCLEOTIDE SEQUENCE [LARGE SCALE GENOMIC DNA]</scope>
    <source>
        <strain evidence="2 3">PN3F2</strain>
    </source>
</reference>
<dbReference type="KEGG" id="saes:HBH39_09465"/>
<keyword evidence="1" id="KW-0233">DNA recombination</keyword>
<dbReference type="AlphaFoldDB" id="A0A6G9QJN1"/>
<evidence type="ECO:0000256" key="1">
    <source>
        <dbReference type="ARBA" id="ARBA00023172"/>
    </source>
</evidence>
<dbReference type="Gene3D" id="1.10.443.10">
    <property type="entry name" value="Intergrase catalytic core"/>
    <property type="match status" value="1"/>
</dbReference>
<accession>A0A6G9QJN1</accession>
<dbReference type="Proteomes" id="UP000502608">
    <property type="component" value="Chromosome"/>
</dbReference>
<dbReference type="EMBL" id="CP050313">
    <property type="protein sequence ID" value="QIR14682.1"/>
    <property type="molecule type" value="Genomic_DNA"/>
</dbReference>
<dbReference type="GO" id="GO:0003677">
    <property type="term" value="F:DNA binding"/>
    <property type="evidence" value="ECO:0007669"/>
    <property type="project" value="InterPro"/>
</dbReference>
<evidence type="ECO:0008006" key="4">
    <source>
        <dbReference type="Google" id="ProtNLM"/>
    </source>
</evidence>
<name>A0A6G9QJN1_9GAMM</name>
<evidence type="ECO:0000313" key="3">
    <source>
        <dbReference type="Proteomes" id="UP000502608"/>
    </source>
</evidence>
<dbReference type="GO" id="GO:0006310">
    <property type="term" value="P:DNA recombination"/>
    <property type="evidence" value="ECO:0007669"/>
    <property type="project" value="UniProtKB-KW"/>
</dbReference>
<dbReference type="InterPro" id="IPR013762">
    <property type="entry name" value="Integrase-like_cat_sf"/>
</dbReference>
<evidence type="ECO:0000313" key="2">
    <source>
        <dbReference type="EMBL" id="QIR14682.1"/>
    </source>
</evidence>